<accession>A0A2P2PW07</accession>
<feature type="compositionally biased region" description="Polar residues" evidence="1">
    <location>
        <begin position="1"/>
        <end position="18"/>
    </location>
</feature>
<sequence>MVDQTRSTFREQIQSETNMAEHEKNKVKNVRKAAEEST</sequence>
<proteinExistence type="predicted"/>
<protein>
    <submittedName>
        <fullName evidence="2">Uncharacterized protein</fullName>
    </submittedName>
</protein>
<evidence type="ECO:0000313" key="2">
    <source>
        <dbReference type="EMBL" id="MBX58924.1"/>
    </source>
</evidence>
<evidence type="ECO:0000256" key="1">
    <source>
        <dbReference type="SAM" id="MobiDB-lite"/>
    </source>
</evidence>
<feature type="compositionally biased region" description="Basic and acidic residues" evidence="1">
    <location>
        <begin position="19"/>
        <end position="38"/>
    </location>
</feature>
<dbReference type="EMBL" id="GGEC01078440">
    <property type="protein sequence ID" value="MBX58924.1"/>
    <property type="molecule type" value="Transcribed_RNA"/>
</dbReference>
<organism evidence="2">
    <name type="scientific">Rhizophora mucronata</name>
    <name type="common">Asiatic mangrove</name>
    <dbReference type="NCBI Taxonomy" id="61149"/>
    <lineage>
        <taxon>Eukaryota</taxon>
        <taxon>Viridiplantae</taxon>
        <taxon>Streptophyta</taxon>
        <taxon>Embryophyta</taxon>
        <taxon>Tracheophyta</taxon>
        <taxon>Spermatophyta</taxon>
        <taxon>Magnoliopsida</taxon>
        <taxon>eudicotyledons</taxon>
        <taxon>Gunneridae</taxon>
        <taxon>Pentapetalae</taxon>
        <taxon>rosids</taxon>
        <taxon>fabids</taxon>
        <taxon>Malpighiales</taxon>
        <taxon>Rhizophoraceae</taxon>
        <taxon>Rhizophora</taxon>
    </lineage>
</organism>
<name>A0A2P2PW07_RHIMU</name>
<reference evidence="2" key="1">
    <citation type="submission" date="2018-02" db="EMBL/GenBank/DDBJ databases">
        <title>Rhizophora mucronata_Transcriptome.</title>
        <authorList>
            <person name="Meera S.P."/>
            <person name="Sreeshan A."/>
            <person name="Augustine A."/>
        </authorList>
    </citation>
    <scope>NUCLEOTIDE SEQUENCE</scope>
    <source>
        <tissue evidence="2">Leaf</tissue>
    </source>
</reference>
<feature type="region of interest" description="Disordered" evidence="1">
    <location>
        <begin position="1"/>
        <end position="38"/>
    </location>
</feature>
<dbReference type="AlphaFoldDB" id="A0A2P2PW07"/>